<dbReference type="InterPro" id="IPR001611">
    <property type="entry name" value="Leu-rich_rpt"/>
</dbReference>
<evidence type="ECO:0000256" key="1">
    <source>
        <dbReference type="ARBA" id="ARBA00022614"/>
    </source>
</evidence>
<comment type="caution">
    <text evidence="9">The sequence shown here is derived from an EMBL/GenBank/DDBJ whole genome shotgun (WGS) entry which is preliminary data.</text>
</comment>
<gene>
    <name evidence="9" type="primary">RLP12_77</name>
    <name evidence="9" type="ORF">CK203_009770</name>
</gene>
<evidence type="ECO:0000256" key="3">
    <source>
        <dbReference type="ARBA" id="ARBA00022729"/>
    </source>
</evidence>
<feature type="signal peptide" evidence="7">
    <location>
        <begin position="1"/>
        <end position="18"/>
    </location>
</feature>
<dbReference type="PANTHER" id="PTHR48060">
    <property type="entry name" value="DNA DAMAGE-REPAIR/TOLERATION PROTEIN DRT100"/>
    <property type="match status" value="1"/>
</dbReference>
<dbReference type="Pfam" id="PF12799">
    <property type="entry name" value="LRR_4"/>
    <property type="match status" value="1"/>
</dbReference>
<dbReference type="FunFam" id="3.80.10.10:FF:000383">
    <property type="entry name" value="Leucine-rich repeat receptor protein kinase EMS1"/>
    <property type="match status" value="1"/>
</dbReference>
<dbReference type="Pfam" id="PF08263">
    <property type="entry name" value="LRRNT_2"/>
    <property type="match status" value="1"/>
</dbReference>
<feature type="chain" id="PRO_5019280400" evidence="7">
    <location>
        <begin position="19"/>
        <end position="241"/>
    </location>
</feature>
<evidence type="ECO:0000256" key="7">
    <source>
        <dbReference type="SAM" id="SignalP"/>
    </source>
</evidence>
<dbReference type="PRINTS" id="PR00019">
    <property type="entry name" value="LEURICHRPT"/>
</dbReference>
<evidence type="ECO:0000313" key="10">
    <source>
        <dbReference type="Proteomes" id="UP000288805"/>
    </source>
</evidence>
<dbReference type="Proteomes" id="UP000288805">
    <property type="component" value="Unassembled WGS sequence"/>
</dbReference>
<evidence type="ECO:0000256" key="4">
    <source>
        <dbReference type="ARBA" id="ARBA00022737"/>
    </source>
</evidence>
<dbReference type="SUPFAM" id="SSF52058">
    <property type="entry name" value="L domain-like"/>
    <property type="match status" value="1"/>
</dbReference>
<keyword evidence="3 7" id="KW-0732">Signal</keyword>
<keyword evidence="6" id="KW-0472">Membrane</keyword>
<keyword evidence="9" id="KW-0675">Receptor</keyword>
<dbReference type="SMART" id="SM00369">
    <property type="entry name" value="LRR_TYP"/>
    <property type="match status" value="3"/>
</dbReference>
<dbReference type="PANTHER" id="PTHR48060:SF24">
    <property type="entry name" value="NON-SPECIFIC SERINE_THREONINE PROTEIN KINASE"/>
    <property type="match status" value="1"/>
</dbReference>
<dbReference type="InterPro" id="IPR025875">
    <property type="entry name" value="Leu-rich_rpt_4"/>
</dbReference>
<accession>A0A438JV57</accession>
<keyword evidence="2" id="KW-0812">Transmembrane</keyword>
<dbReference type="Pfam" id="PF00560">
    <property type="entry name" value="LRR_1"/>
    <property type="match status" value="2"/>
</dbReference>
<evidence type="ECO:0000256" key="6">
    <source>
        <dbReference type="ARBA" id="ARBA00023136"/>
    </source>
</evidence>
<name>A0A438JV57_VITVI</name>
<protein>
    <submittedName>
        <fullName evidence="9">Receptor-like protein 12</fullName>
    </submittedName>
</protein>
<dbReference type="InterPro" id="IPR003591">
    <property type="entry name" value="Leu-rich_rpt_typical-subtyp"/>
</dbReference>
<keyword evidence="4" id="KW-0677">Repeat</keyword>
<organism evidence="9 10">
    <name type="scientific">Vitis vinifera</name>
    <name type="common">Grape</name>
    <dbReference type="NCBI Taxonomy" id="29760"/>
    <lineage>
        <taxon>Eukaryota</taxon>
        <taxon>Viridiplantae</taxon>
        <taxon>Streptophyta</taxon>
        <taxon>Embryophyta</taxon>
        <taxon>Tracheophyta</taxon>
        <taxon>Spermatophyta</taxon>
        <taxon>Magnoliopsida</taxon>
        <taxon>eudicotyledons</taxon>
        <taxon>Gunneridae</taxon>
        <taxon>Pentapetalae</taxon>
        <taxon>rosids</taxon>
        <taxon>Vitales</taxon>
        <taxon>Vitaceae</taxon>
        <taxon>Viteae</taxon>
        <taxon>Vitis</taxon>
    </lineage>
</organism>
<dbReference type="EMBL" id="QGNW01000026">
    <property type="protein sequence ID" value="RVX12861.1"/>
    <property type="molecule type" value="Genomic_DNA"/>
</dbReference>
<evidence type="ECO:0000256" key="5">
    <source>
        <dbReference type="ARBA" id="ARBA00022989"/>
    </source>
</evidence>
<dbReference type="InterPro" id="IPR032675">
    <property type="entry name" value="LRR_dom_sf"/>
</dbReference>
<evidence type="ECO:0000313" key="9">
    <source>
        <dbReference type="EMBL" id="RVX12861.1"/>
    </source>
</evidence>
<sequence>MPTAFLLKLFLLLLACLSCPEDQKQALLQFKSSILAATTSFNSSNFELQSWNSSSSCCRWLRVECNDSPNSTSRVVISLDLMGGLYIYPSPEPPLPSTILAPIFHIRSLKWLYISNNNIQGEIPAVGFANLSNLVSLDMSGNNFSGSIPPQLFHLPLLQYLNLDRNSLSGKIPEEIGNLSRLQDLSLSGSRFSDGMLLSVLSLKGLELLDLSDNDLSMEIPKEIRNLPNIFGVEQIMHIKP</sequence>
<dbReference type="AlphaFoldDB" id="A0A438JV57"/>
<keyword evidence="1" id="KW-0433">Leucine-rich repeat</keyword>
<keyword evidence="5" id="KW-1133">Transmembrane helix</keyword>
<dbReference type="Gene3D" id="3.80.10.10">
    <property type="entry name" value="Ribonuclease Inhibitor"/>
    <property type="match status" value="1"/>
</dbReference>
<proteinExistence type="predicted"/>
<dbReference type="InterPro" id="IPR053211">
    <property type="entry name" value="DNA_repair-toleration"/>
</dbReference>
<feature type="domain" description="Leucine-rich repeat-containing N-terminal plant-type" evidence="8">
    <location>
        <begin position="21"/>
        <end position="66"/>
    </location>
</feature>
<dbReference type="InterPro" id="IPR013210">
    <property type="entry name" value="LRR_N_plant-typ"/>
</dbReference>
<evidence type="ECO:0000259" key="8">
    <source>
        <dbReference type="Pfam" id="PF08263"/>
    </source>
</evidence>
<evidence type="ECO:0000256" key="2">
    <source>
        <dbReference type="ARBA" id="ARBA00022692"/>
    </source>
</evidence>
<reference evidence="9 10" key="1">
    <citation type="journal article" date="2018" name="PLoS Genet.">
        <title>Population sequencing reveals clonal diversity and ancestral inbreeding in the grapevine cultivar Chardonnay.</title>
        <authorList>
            <person name="Roach M.J."/>
            <person name="Johnson D.L."/>
            <person name="Bohlmann J."/>
            <person name="van Vuuren H.J."/>
            <person name="Jones S.J."/>
            <person name="Pretorius I.S."/>
            <person name="Schmidt S.A."/>
            <person name="Borneman A.R."/>
        </authorList>
    </citation>
    <scope>NUCLEOTIDE SEQUENCE [LARGE SCALE GENOMIC DNA]</scope>
    <source>
        <strain evidence="10">cv. Chardonnay</strain>
        <tissue evidence="9">Leaf</tissue>
    </source>
</reference>